<proteinExistence type="predicted"/>
<comment type="caution">
    <text evidence="1">The sequence shown here is derived from an EMBL/GenBank/DDBJ whole genome shotgun (WGS) entry which is preliminary data.</text>
</comment>
<dbReference type="RefSeq" id="WP_127030677.1">
    <property type="nucleotide sequence ID" value="NZ_RYFG02000063.1"/>
</dbReference>
<gene>
    <name evidence="1" type="ORF">EKO24_006935</name>
</gene>
<dbReference type="EMBL" id="RYFG02000063">
    <property type="protein sequence ID" value="TRW98938.1"/>
    <property type="molecule type" value="Genomic_DNA"/>
</dbReference>
<name>A0ABY3CCD4_9GAMM</name>
<evidence type="ECO:0000313" key="2">
    <source>
        <dbReference type="Proteomes" id="UP000733744"/>
    </source>
</evidence>
<keyword evidence="2" id="KW-1185">Reference proteome</keyword>
<dbReference type="Proteomes" id="UP000733744">
    <property type="component" value="Unassembled WGS sequence"/>
</dbReference>
<protein>
    <submittedName>
        <fullName evidence="1">Uncharacterized protein</fullName>
    </submittedName>
</protein>
<reference evidence="1 2" key="1">
    <citation type="journal article" date="2019" name="Antonie Van Leeuwenhoek">
        <title>Description of 'Ca. Methylobacter oryzae' KRF1, a novel species from the environmentally important Methylobacter clade 2.</title>
        <authorList>
            <person name="Khatri K."/>
            <person name="Mohite J.A."/>
            <person name="Pandit P.S."/>
            <person name="Bahulikar R."/>
            <person name="Rahalkar M.C."/>
        </authorList>
    </citation>
    <scope>NUCLEOTIDE SEQUENCE [LARGE SCALE GENOMIC DNA]</scope>
    <source>
        <strain evidence="1 2">KRF1</strain>
    </source>
</reference>
<organism evidence="1 2">
    <name type="scientific">Candidatus Methylobacter oryzae</name>
    <dbReference type="NCBI Taxonomy" id="2497749"/>
    <lineage>
        <taxon>Bacteria</taxon>
        <taxon>Pseudomonadati</taxon>
        <taxon>Pseudomonadota</taxon>
        <taxon>Gammaproteobacteria</taxon>
        <taxon>Methylococcales</taxon>
        <taxon>Methylococcaceae</taxon>
        <taxon>Methylobacter</taxon>
    </lineage>
</organism>
<accession>A0ABY3CCD4</accession>
<sequence length="67" mass="7413">MNYKSYAEAHAAAQKIREQYNANGVMVKIETSPYGGYQIKLIPLDLMIDNLSNSTQNGKSKRTAACC</sequence>
<evidence type="ECO:0000313" key="1">
    <source>
        <dbReference type="EMBL" id="TRW98938.1"/>
    </source>
</evidence>